<dbReference type="WBParaSite" id="BXY_0038800.1">
    <property type="protein sequence ID" value="BXY_0038800.1"/>
    <property type="gene ID" value="BXY_0038800"/>
</dbReference>
<dbReference type="Pfam" id="PF00653">
    <property type="entry name" value="BIR"/>
    <property type="match status" value="1"/>
</dbReference>
<dbReference type="OrthoDB" id="2196114at2759"/>
<dbReference type="SUPFAM" id="SSF57924">
    <property type="entry name" value="Inhibitor of apoptosis (IAP) repeat"/>
    <property type="match status" value="1"/>
</dbReference>
<evidence type="ECO:0000313" key="3">
    <source>
        <dbReference type="EMBL" id="CAD5225852.1"/>
    </source>
</evidence>
<dbReference type="PANTHER" id="PTHR46771:SF5">
    <property type="entry name" value="DETERIN"/>
    <property type="match status" value="1"/>
</dbReference>
<evidence type="ECO:0000256" key="1">
    <source>
        <dbReference type="ARBA" id="ARBA00022723"/>
    </source>
</evidence>
<evidence type="ECO:0000313" key="7">
    <source>
        <dbReference type="WBParaSite" id="BXY_0038800.1"/>
    </source>
</evidence>
<keyword evidence="2" id="KW-0862">Zinc</keyword>
<proteinExistence type="predicted"/>
<dbReference type="EMBL" id="CAJFCV020000004">
    <property type="protein sequence ID" value="CAG9115137.1"/>
    <property type="molecule type" value="Genomic_DNA"/>
</dbReference>
<name>A0A1I7RI59_BURXY</name>
<organism evidence="5 7">
    <name type="scientific">Bursaphelenchus xylophilus</name>
    <name type="common">Pinewood nematode worm</name>
    <name type="synonym">Aphelenchoides xylophilus</name>
    <dbReference type="NCBI Taxonomy" id="6326"/>
    <lineage>
        <taxon>Eukaryota</taxon>
        <taxon>Metazoa</taxon>
        <taxon>Ecdysozoa</taxon>
        <taxon>Nematoda</taxon>
        <taxon>Chromadorea</taxon>
        <taxon>Rhabditida</taxon>
        <taxon>Tylenchina</taxon>
        <taxon>Tylenchomorpha</taxon>
        <taxon>Aphelenchoidea</taxon>
        <taxon>Aphelenchoididae</taxon>
        <taxon>Bursaphelenchus</taxon>
    </lineage>
</organism>
<dbReference type="AlphaFoldDB" id="A0A1I7RI59"/>
<dbReference type="Proteomes" id="UP000582659">
    <property type="component" value="Unassembled WGS sequence"/>
</dbReference>
<dbReference type="EMBL" id="CAJFDI010000004">
    <property type="protein sequence ID" value="CAD5225852.1"/>
    <property type="molecule type" value="Genomic_DNA"/>
</dbReference>
<gene>
    <name evidence="3" type="ORF">BXYJ_LOCUS8752</name>
</gene>
<accession>A0A1I7RI59</accession>
<sequence length="155" mass="17846">MEKSELIHLARSFQEFTDECKLEDARHKTFTNWPYDSDPKATLTSSKLSQCGFTMSTVDESEPSAECVWCSKDVVFDPTDDPLSEECHRNGCPMFKYRKPEKQWSVQEMFAAVTFKKSVAAVISMVSEHRKVLENTEDETQKRIHDLLIKANRAC</sequence>
<dbReference type="Gene3D" id="1.10.1170.10">
    <property type="entry name" value="Inhibitor Of Apoptosis Protein (2mihbC-IAP-1), Chain A"/>
    <property type="match status" value="1"/>
</dbReference>
<dbReference type="GO" id="GO:0046872">
    <property type="term" value="F:metal ion binding"/>
    <property type="evidence" value="ECO:0007669"/>
    <property type="project" value="UniProtKB-KW"/>
</dbReference>
<keyword evidence="1" id="KW-0479">Metal-binding</keyword>
<evidence type="ECO:0000313" key="6">
    <source>
        <dbReference type="Proteomes" id="UP000659654"/>
    </source>
</evidence>
<dbReference type="InterPro" id="IPR001370">
    <property type="entry name" value="BIR_rpt"/>
</dbReference>
<dbReference type="SMART" id="SM00238">
    <property type="entry name" value="BIR"/>
    <property type="match status" value="1"/>
</dbReference>
<evidence type="ECO:0000256" key="2">
    <source>
        <dbReference type="ARBA" id="ARBA00022833"/>
    </source>
</evidence>
<dbReference type="PANTHER" id="PTHR46771">
    <property type="entry name" value="DETERIN"/>
    <property type="match status" value="1"/>
</dbReference>
<dbReference type="InterPro" id="IPR051190">
    <property type="entry name" value="Baculoviral_IAP"/>
</dbReference>
<reference evidence="4" key="2">
    <citation type="submission" date="2020-08" db="EMBL/GenBank/DDBJ databases">
        <authorList>
            <person name="Kikuchi T."/>
        </authorList>
    </citation>
    <scope>NUCLEOTIDE SEQUENCE</scope>
    <source>
        <strain evidence="3">Ka4C1</strain>
    </source>
</reference>
<dbReference type="Proteomes" id="UP000095284">
    <property type="component" value="Unplaced"/>
</dbReference>
<dbReference type="PROSITE" id="PS50143">
    <property type="entry name" value="BIR_REPEAT_2"/>
    <property type="match status" value="1"/>
</dbReference>
<protein>
    <submittedName>
        <fullName evidence="3">(pine wood nematode) hypothetical protein</fullName>
    </submittedName>
</protein>
<dbReference type="Proteomes" id="UP000659654">
    <property type="component" value="Unassembled WGS sequence"/>
</dbReference>
<reference evidence="7" key="1">
    <citation type="submission" date="2016-11" db="UniProtKB">
        <authorList>
            <consortium name="WormBaseParasite"/>
        </authorList>
    </citation>
    <scope>IDENTIFICATION</scope>
</reference>
<keyword evidence="6" id="KW-1185">Reference proteome</keyword>
<evidence type="ECO:0000313" key="4">
    <source>
        <dbReference type="EMBL" id="CAG9115137.1"/>
    </source>
</evidence>
<evidence type="ECO:0000313" key="5">
    <source>
        <dbReference type="Proteomes" id="UP000095284"/>
    </source>
</evidence>
<dbReference type="SMR" id="A0A1I7RI59"/>